<name>A0A0L8I9R3_OCTBM</name>
<sequence length="54" mass="6216">MYLSDTMSLPHLYSCFQTFVKVQPTIATKLNICQSNKSSLFMMPTVLSDWAFLH</sequence>
<dbReference type="AlphaFoldDB" id="A0A0L8I9R3"/>
<organism evidence="1">
    <name type="scientific">Octopus bimaculoides</name>
    <name type="common">California two-spotted octopus</name>
    <dbReference type="NCBI Taxonomy" id="37653"/>
    <lineage>
        <taxon>Eukaryota</taxon>
        <taxon>Metazoa</taxon>
        <taxon>Spiralia</taxon>
        <taxon>Lophotrochozoa</taxon>
        <taxon>Mollusca</taxon>
        <taxon>Cephalopoda</taxon>
        <taxon>Coleoidea</taxon>
        <taxon>Octopodiformes</taxon>
        <taxon>Octopoda</taxon>
        <taxon>Incirrata</taxon>
        <taxon>Octopodidae</taxon>
        <taxon>Octopus</taxon>
    </lineage>
</organism>
<protein>
    <submittedName>
        <fullName evidence="1">Uncharacterized protein</fullName>
    </submittedName>
</protein>
<reference evidence="1" key="1">
    <citation type="submission" date="2015-07" db="EMBL/GenBank/DDBJ databases">
        <title>MeaNS - Measles Nucleotide Surveillance Program.</title>
        <authorList>
            <person name="Tran T."/>
            <person name="Druce J."/>
        </authorList>
    </citation>
    <scope>NUCLEOTIDE SEQUENCE</scope>
    <source>
        <strain evidence="1">UCB-OBI-ISO-001</strain>
        <tissue evidence="1">Gonad</tissue>
    </source>
</reference>
<gene>
    <name evidence="1" type="ORF">OCBIM_22026808mg</name>
</gene>
<dbReference type="EMBL" id="KQ416203">
    <property type="protein sequence ID" value="KOF98182.1"/>
    <property type="molecule type" value="Genomic_DNA"/>
</dbReference>
<accession>A0A0L8I9R3</accession>
<proteinExistence type="predicted"/>
<evidence type="ECO:0000313" key="1">
    <source>
        <dbReference type="EMBL" id="KOF98182.1"/>
    </source>
</evidence>